<dbReference type="InterPro" id="IPR048701">
    <property type="entry name" value="CIP2A_N"/>
</dbReference>
<reference evidence="3" key="1">
    <citation type="submission" date="2023-07" db="EMBL/GenBank/DDBJ databases">
        <authorList>
            <consortium name="CYATHOMIX"/>
        </authorList>
    </citation>
    <scope>NUCLEOTIDE SEQUENCE</scope>
    <source>
        <strain evidence="3">N/A</strain>
    </source>
</reference>
<dbReference type="Proteomes" id="UP001176961">
    <property type="component" value="Unassembled WGS sequence"/>
</dbReference>
<organism evidence="3 4">
    <name type="scientific">Cylicocyclus nassatus</name>
    <name type="common">Nematode worm</name>
    <dbReference type="NCBI Taxonomy" id="53992"/>
    <lineage>
        <taxon>Eukaryota</taxon>
        <taxon>Metazoa</taxon>
        <taxon>Ecdysozoa</taxon>
        <taxon>Nematoda</taxon>
        <taxon>Chromadorea</taxon>
        <taxon>Rhabditida</taxon>
        <taxon>Rhabditina</taxon>
        <taxon>Rhabditomorpha</taxon>
        <taxon>Strongyloidea</taxon>
        <taxon>Strongylidae</taxon>
        <taxon>Cylicocyclus</taxon>
    </lineage>
</organism>
<name>A0AA36MD20_CYLNA</name>
<proteinExistence type="predicted"/>
<evidence type="ECO:0000256" key="1">
    <source>
        <dbReference type="SAM" id="Coils"/>
    </source>
</evidence>
<accession>A0AA36MD20</accession>
<feature type="domain" description="CIP2A N-terminal" evidence="2">
    <location>
        <begin position="168"/>
        <end position="622"/>
    </location>
</feature>
<feature type="coiled-coil region" evidence="1">
    <location>
        <begin position="836"/>
        <end position="937"/>
    </location>
</feature>
<feature type="coiled-coil region" evidence="1">
    <location>
        <begin position="741"/>
        <end position="800"/>
    </location>
</feature>
<keyword evidence="1" id="KW-0175">Coiled coil</keyword>
<dbReference type="PANTHER" id="PTHR23161:SF2">
    <property type="entry name" value="PROTEIN CIP2A"/>
    <property type="match status" value="1"/>
</dbReference>
<evidence type="ECO:0000259" key="2">
    <source>
        <dbReference type="Pfam" id="PF21044"/>
    </source>
</evidence>
<gene>
    <name evidence="3" type="ORF">CYNAS_LOCUS20612</name>
</gene>
<dbReference type="PANTHER" id="PTHR23161">
    <property type="entry name" value="PROTEIN CIP2A"/>
    <property type="match status" value="1"/>
</dbReference>
<dbReference type="AlphaFoldDB" id="A0AA36MD20"/>
<keyword evidence="4" id="KW-1185">Reference proteome</keyword>
<dbReference type="EMBL" id="CATQJL010000316">
    <property type="protein sequence ID" value="CAJ0608629.1"/>
    <property type="molecule type" value="Genomic_DNA"/>
</dbReference>
<comment type="caution">
    <text evidence="3">The sequence shown here is derived from an EMBL/GenBank/DDBJ whole genome shotgun (WGS) entry which is preliminary data.</text>
</comment>
<protein>
    <recommendedName>
        <fullName evidence="2">CIP2A N-terminal domain-containing protein</fullName>
    </recommendedName>
</protein>
<sequence length="972" mass="109382">MVMVLYSVMLLDPDVITKVTVSAIVLQLPAYRSVEKNGCLIAASWRSRMDAALSRAVSAAARYVADSNADNTTLFDDALKNLIRHFDGVDLTGRLSLSNQFVTELLDYSPHILAANTSSAATRSKLLRLLFTLALYNVSIRRYLCGDLHLCGPVFECLKLSLKEQLGPQNLIDILRLLQVLTYERCLVLGLWTNDLISFLMGEITREVEVEWMPYCMAILCNLARRSKSVCGRIKKSSSYKAFSRRVIKLLSHDSRIVVVSSLVLVGYLEEKVRDMVYCPQNIHETFQCVFNVLIMGDGDCLMTRHIASDLLRRLVVSETQTISSTPIITSTGKDVMNYSFFNRCIQQTAELLVVLDPRLEETVKVYDVLLAFCSLPQLCSPVCSAILSYAPTEARLTTPLLAIASTASIPIEEAVLPEVPLKALRLLTYLVKEKLESGESLHDLIAGEQLLALVDAAVKTSVETSKPEVLYQCRRITEGLRLAEVCSTEEELRNGLLNVTTAALCAHISESQLITNPVVVFMEKPPSQRTERLADWSIYGVGVVLELLRLLAALKDFSKLHKDQYWRSLKDPRLVAFLAYAVCYGDHEMVHNALVLYTHCSQLHAFPSKWLGDLIASCSLAKQSLHDSRVTSPNTSSEMRNGEPMDIAAPLITSSPPRNSKESDLLLDELLRKIKNGFNVKDAKMSDVLAAYERKILNLERRERELELLVAAKDQAILQSEKLRVQFRGGNNNEADMSRIRSLVADCETLREKLELTTKELKLTRQLLDEKTAALQADLEQVKQERDDLAVEIGQERELVLAANKLTDDLKKKLEITSSVLVERQNEVTALSGEKTSLTESLNKASSELSALQQLHATEVKRLNADVILRNDTIDKLSREAEAMQAKLKAKEQECENYMKELDSVRCHDQKTQADLERMRKLRDEMRKLTEDARSKRCPLGLLSSVVPFLETFDHPFLRKGYENRSRRKIQ</sequence>
<evidence type="ECO:0000313" key="4">
    <source>
        <dbReference type="Proteomes" id="UP001176961"/>
    </source>
</evidence>
<evidence type="ECO:0000313" key="3">
    <source>
        <dbReference type="EMBL" id="CAJ0608629.1"/>
    </source>
</evidence>
<dbReference type="InterPro" id="IPR042510">
    <property type="entry name" value="CIP2A"/>
</dbReference>
<dbReference type="Pfam" id="PF21044">
    <property type="entry name" value="CIP2A_N"/>
    <property type="match status" value="1"/>
</dbReference>